<sequence>MGALLYYLVVAMLRIVYKLAIDQQRKGHMTQTYMQWNQSITQVAMFSKLNCMLSQNN</sequence>
<evidence type="ECO:0000313" key="2">
    <source>
        <dbReference type="EMBL" id="MBX39408.1"/>
    </source>
</evidence>
<dbReference type="AlphaFoldDB" id="A0A2P2NAA2"/>
<keyword evidence="1" id="KW-0732">Signal</keyword>
<protein>
    <submittedName>
        <fullName evidence="2">Uncharacterized protein</fullName>
    </submittedName>
</protein>
<reference evidence="2" key="1">
    <citation type="submission" date="2018-02" db="EMBL/GenBank/DDBJ databases">
        <title>Rhizophora mucronata_Transcriptome.</title>
        <authorList>
            <person name="Meera S.P."/>
            <person name="Sreeshan A."/>
            <person name="Augustine A."/>
        </authorList>
    </citation>
    <scope>NUCLEOTIDE SEQUENCE</scope>
    <source>
        <tissue evidence="2">Leaf</tissue>
    </source>
</reference>
<organism evidence="2">
    <name type="scientific">Rhizophora mucronata</name>
    <name type="common">Asiatic mangrove</name>
    <dbReference type="NCBI Taxonomy" id="61149"/>
    <lineage>
        <taxon>Eukaryota</taxon>
        <taxon>Viridiplantae</taxon>
        <taxon>Streptophyta</taxon>
        <taxon>Embryophyta</taxon>
        <taxon>Tracheophyta</taxon>
        <taxon>Spermatophyta</taxon>
        <taxon>Magnoliopsida</taxon>
        <taxon>eudicotyledons</taxon>
        <taxon>Gunneridae</taxon>
        <taxon>Pentapetalae</taxon>
        <taxon>rosids</taxon>
        <taxon>fabids</taxon>
        <taxon>Malpighiales</taxon>
        <taxon>Rhizophoraceae</taxon>
        <taxon>Rhizophora</taxon>
    </lineage>
</organism>
<proteinExistence type="predicted"/>
<name>A0A2P2NAA2_RHIMU</name>
<accession>A0A2P2NAA2</accession>
<feature type="signal peptide" evidence="1">
    <location>
        <begin position="1"/>
        <end position="20"/>
    </location>
</feature>
<evidence type="ECO:0000256" key="1">
    <source>
        <dbReference type="SAM" id="SignalP"/>
    </source>
</evidence>
<dbReference type="EMBL" id="GGEC01058924">
    <property type="protein sequence ID" value="MBX39408.1"/>
    <property type="molecule type" value="Transcribed_RNA"/>
</dbReference>
<feature type="chain" id="PRO_5015115893" evidence="1">
    <location>
        <begin position="21"/>
        <end position="57"/>
    </location>
</feature>